<evidence type="ECO:0000313" key="3">
    <source>
        <dbReference type="Proteomes" id="UP000729402"/>
    </source>
</evidence>
<evidence type="ECO:0000256" key="1">
    <source>
        <dbReference type="SAM" id="MobiDB-lite"/>
    </source>
</evidence>
<comment type="caution">
    <text evidence="2">The sequence shown here is derived from an EMBL/GenBank/DDBJ whole genome shotgun (WGS) entry which is preliminary data.</text>
</comment>
<reference evidence="2" key="2">
    <citation type="submission" date="2021-02" db="EMBL/GenBank/DDBJ databases">
        <authorList>
            <person name="Kimball J.A."/>
            <person name="Haas M.W."/>
            <person name="Macchietto M."/>
            <person name="Kono T."/>
            <person name="Duquette J."/>
            <person name="Shao M."/>
        </authorList>
    </citation>
    <scope>NUCLEOTIDE SEQUENCE</scope>
    <source>
        <tissue evidence="2">Fresh leaf tissue</tissue>
    </source>
</reference>
<evidence type="ECO:0000313" key="2">
    <source>
        <dbReference type="EMBL" id="KAG8069005.1"/>
    </source>
</evidence>
<protein>
    <submittedName>
        <fullName evidence="2">Uncharacterized protein</fullName>
    </submittedName>
</protein>
<dbReference type="EMBL" id="JAAALK010000284">
    <property type="protein sequence ID" value="KAG8069005.1"/>
    <property type="molecule type" value="Genomic_DNA"/>
</dbReference>
<sequence>MNKGNYVLLFAGLQPAYGKRQGMAVRQEVCDGTERWVQEAAMERRGAWQPLRWLGHRREQSRGAKSRRGRKQGAVERGRQRR</sequence>
<keyword evidence="3" id="KW-1185">Reference proteome</keyword>
<proteinExistence type="predicted"/>
<organism evidence="2 3">
    <name type="scientific">Zizania palustris</name>
    <name type="common">Northern wild rice</name>
    <dbReference type="NCBI Taxonomy" id="103762"/>
    <lineage>
        <taxon>Eukaryota</taxon>
        <taxon>Viridiplantae</taxon>
        <taxon>Streptophyta</taxon>
        <taxon>Embryophyta</taxon>
        <taxon>Tracheophyta</taxon>
        <taxon>Spermatophyta</taxon>
        <taxon>Magnoliopsida</taxon>
        <taxon>Liliopsida</taxon>
        <taxon>Poales</taxon>
        <taxon>Poaceae</taxon>
        <taxon>BOP clade</taxon>
        <taxon>Oryzoideae</taxon>
        <taxon>Oryzeae</taxon>
        <taxon>Zizaniinae</taxon>
        <taxon>Zizania</taxon>
    </lineage>
</organism>
<dbReference type="Proteomes" id="UP000729402">
    <property type="component" value="Unassembled WGS sequence"/>
</dbReference>
<dbReference type="AlphaFoldDB" id="A0A8J5S4R1"/>
<feature type="region of interest" description="Disordered" evidence="1">
    <location>
        <begin position="55"/>
        <end position="82"/>
    </location>
</feature>
<reference evidence="2" key="1">
    <citation type="journal article" date="2021" name="bioRxiv">
        <title>Whole Genome Assembly and Annotation of Northern Wild Rice, Zizania palustris L., Supports a Whole Genome Duplication in the Zizania Genus.</title>
        <authorList>
            <person name="Haas M."/>
            <person name="Kono T."/>
            <person name="Macchietto M."/>
            <person name="Millas R."/>
            <person name="McGilp L."/>
            <person name="Shao M."/>
            <person name="Duquette J."/>
            <person name="Hirsch C.N."/>
            <person name="Kimball J."/>
        </authorList>
    </citation>
    <scope>NUCLEOTIDE SEQUENCE</scope>
    <source>
        <tissue evidence="2">Fresh leaf tissue</tissue>
    </source>
</reference>
<name>A0A8J5S4R1_ZIZPA</name>
<gene>
    <name evidence="2" type="ORF">GUJ93_ZPchr0005g16162</name>
</gene>
<feature type="compositionally biased region" description="Basic and acidic residues" evidence="1">
    <location>
        <begin position="73"/>
        <end position="82"/>
    </location>
</feature>
<accession>A0A8J5S4R1</accession>